<evidence type="ECO:0000256" key="6">
    <source>
        <dbReference type="RuleBase" id="RU003915"/>
    </source>
</evidence>
<dbReference type="RefSeq" id="WP_345105202.1">
    <property type="nucleotide sequence ID" value="NZ_BAABCV010000009.1"/>
</dbReference>
<evidence type="ECO:0000313" key="10">
    <source>
        <dbReference type="Proteomes" id="UP001500841"/>
    </source>
</evidence>
<name>A0ABP7WZ06_9SPHI</name>
<dbReference type="Gene3D" id="3.10.50.40">
    <property type="match status" value="1"/>
</dbReference>
<gene>
    <name evidence="9" type="ORF">GCM10022392_26040</name>
</gene>
<dbReference type="PROSITE" id="PS51257">
    <property type="entry name" value="PROKAR_LIPOPROTEIN"/>
    <property type="match status" value="1"/>
</dbReference>
<dbReference type="InterPro" id="IPR001179">
    <property type="entry name" value="PPIase_FKBP_dom"/>
</dbReference>
<keyword evidence="10" id="KW-1185">Reference proteome</keyword>
<keyword evidence="4 5" id="KW-0413">Isomerase</keyword>
<evidence type="ECO:0000256" key="3">
    <source>
        <dbReference type="ARBA" id="ARBA00023110"/>
    </source>
</evidence>
<comment type="similarity">
    <text evidence="2 6">Belongs to the FKBP-type PPIase family.</text>
</comment>
<organism evidence="9 10">
    <name type="scientific">Mucilaginibacter panaciglaebae</name>
    <dbReference type="NCBI Taxonomy" id="502331"/>
    <lineage>
        <taxon>Bacteria</taxon>
        <taxon>Pseudomonadati</taxon>
        <taxon>Bacteroidota</taxon>
        <taxon>Sphingobacteriia</taxon>
        <taxon>Sphingobacteriales</taxon>
        <taxon>Sphingobacteriaceae</taxon>
        <taxon>Mucilaginibacter</taxon>
    </lineage>
</organism>
<dbReference type="SUPFAM" id="SSF54534">
    <property type="entry name" value="FKBP-like"/>
    <property type="match status" value="1"/>
</dbReference>
<dbReference type="EMBL" id="BAABCV010000009">
    <property type="protein sequence ID" value="GAA4100309.1"/>
    <property type="molecule type" value="Genomic_DNA"/>
</dbReference>
<comment type="caution">
    <text evidence="9">The sequence shown here is derived from an EMBL/GenBank/DDBJ whole genome shotgun (WGS) entry which is preliminary data.</text>
</comment>
<dbReference type="EC" id="5.2.1.8" evidence="6"/>
<sequence length="158" mass="17295">MKRYLLLLGICAAVTFSACRKTVQSPFDASQQAKYDDKAIQDYFLLNQITDVTKDPSGLYYHIDTPGTGAHPTSSSNVVVNYTGFLLDETPFDAQSSYYFQLANFDIEGWRIGLPLIGKGGTITLYIPSGLAFGEKGSSKVPGNTCLIYHITLQGFSD</sequence>
<evidence type="ECO:0000256" key="5">
    <source>
        <dbReference type="PROSITE-ProRule" id="PRU00277"/>
    </source>
</evidence>
<reference evidence="10" key="1">
    <citation type="journal article" date="2019" name="Int. J. Syst. Evol. Microbiol.">
        <title>The Global Catalogue of Microorganisms (GCM) 10K type strain sequencing project: providing services to taxonomists for standard genome sequencing and annotation.</title>
        <authorList>
            <consortium name="The Broad Institute Genomics Platform"/>
            <consortium name="The Broad Institute Genome Sequencing Center for Infectious Disease"/>
            <person name="Wu L."/>
            <person name="Ma J."/>
        </authorList>
    </citation>
    <scope>NUCLEOTIDE SEQUENCE [LARGE SCALE GENOMIC DNA]</scope>
    <source>
        <strain evidence="10">JCM 17085</strain>
    </source>
</reference>
<protein>
    <recommendedName>
        <fullName evidence="6">Peptidyl-prolyl cis-trans isomerase</fullName>
        <ecNumber evidence="6">5.2.1.8</ecNumber>
    </recommendedName>
</protein>
<keyword evidence="3 5" id="KW-0697">Rotamase</keyword>
<dbReference type="PROSITE" id="PS50059">
    <property type="entry name" value="FKBP_PPIASE"/>
    <property type="match status" value="1"/>
</dbReference>
<proteinExistence type="inferred from homology"/>
<evidence type="ECO:0000256" key="1">
    <source>
        <dbReference type="ARBA" id="ARBA00000971"/>
    </source>
</evidence>
<keyword evidence="7" id="KW-0732">Signal</keyword>
<feature type="chain" id="PRO_5046729864" description="Peptidyl-prolyl cis-trans isomerase" evidence="7">
    <location>
        <begin position="21"/>
        <end position="158"/>
    </location>
</feature>
<dbReference type="PANTHER" id="PTHR43811">
    <property type="entry name" value="FKBP-TYPE PEPTIDYL-PROLYL CIS-TRANS ISOMERASE FKPA"/>
    <property type="match status" value="1"/>
</dbReference>
<evidence type="ECO:0000313" key="9">
    <source>
        <dbReference type="EMBL" id="GAA4100309.1"/>
    </source>
</evidence>
<comment type="catalytic activity">
    <reaction evidence="1 5 6">
        <text>[protein]-peptidylproline (omega=180) = [protein]-peptidylproline (omega=0)</text>
        <dbReference type="Rhea" id="RHEA:16237"/>
        <dbReference type="Rhea" id="RHEA-COMP:10747"/>
        <dbReference type="Rhea" id="RHEA-COMP:10748"/>
        <dbReference type="ChEBI" id="CHEBI:83833"/>
        <dbReference type="ChEBI" id="CHEBI:83834"/>
        <dbReference type="EC" id="5.2.1.8"/>
    </reaction>
</comment>
<evidence type="ECO:0000256" key="2">
    <source>
        <dbReference type="ARBA" id="ARBA00006577"/>
    </source>
</evidence>
<dbReference type="PANTHER" id="PTHR43811:SF19">
    <property type="entry name" value="39 KDA FK506-BINDING NUCLEAR PROTEIN"/>
    <property type="match status" value="1"/>
</dbReference>
<dbReference type="Pfam" id="PF00254">
    <property type="entry name" value="FKBP_C"/>
    <property type="match status" value="1"/>
</dbReference>
<evidence type="ECO:0000256" key="4">
    <source>
        <dbReference type="ARBA" id="ARBA00023235"/>
    </source>
</evidence>
<evidence type="ECO:0000259" key="8">
    <source>
        <dbReference type="PROSITE" id="PS50059"/>
    </source>
</evidence>
<feature type="domain" description="PPIase FKBP-type" evidence="8">
    <location>
        <begin position="75"/>
        <end position="157"/>
    </location>
</feature>
<evidence type="ECO:0000256" key="7">
    <source>
        <dbReference type="SAM" id="SignalP"/>
    </source>
</evidence>
<accession>A0ABP7WZ06</accession>
<feature type="signal peptide" evidence="7">
    <location>
        <begin position="1"/>
        <end position="20"/>
    </location>
</feature>
<dbReference type="InterPro" id="IPR046357">
    <property type="entry name" value="PPIase_dom_sf"/>
</dbReference>
<dbReference type="Proteomes" id="UP001500841">
    <property type="component" value="Unassembled WGS sequence"/>
</dbReference>